<accession>A0ABM6W322</accession>
<evidence type="ECO:0000256" key="1">
    <source>
        <dbReference type="ARBA" id="ARBA00005397"/>
    </source>
</evidence>
<evidence type="ECO:0000256" key="2">
    <source>
        <dbReference type="HAMAP-Rule" id="MF_01124"/>
    </source>
</evidence>
<evidence type="ECO:0000313" key="3">
    <source>
        <dbReference type="EMBL" id="AWN20048.1"/>
    </source>
</evidence>
<dbReference type="HAMAP" id="MF_01124">
    <property type="entry name" value="MecA"/>
    <property type="match status" value="1"/>
</dbReference>
<dbReference type="PANTHER" id="PTHR39161:SF1">
    <property type="entry name" value="ADAPTER PROTEIN MECA 1"/>
    <property type="match status" value="1"/>
</dbReference>
<comment type="similarity">
    <text evidence="1 2">Belongs to the MecA family.</text>
</comment>
<dbReference type="EMBL" id="CP029490">
    <property type="protein sequence ID" value="AWN20048.1"/>
    <property type="molecule type" value="Genomic_DNA"/>
</dbReference>
<comment type="function">
    <text evidence="2">Enables the recognition and targeting of unfolded and aggregated proteins to the ClpC protease or to other proteins involved in proteolysis.</text>
</comment>
<comment type="subunit">
    <text evidence="2">Homodimer.</text>
</comment>
<proteinExistence type="inferred from homology"/>
<dbReference type="InterPro" id="IPR008681">
    <property type="entry name" value="Neg-reg_MecA"/>
</dbReference>
<dbReference type="Gene3D" id="3.30.70.1950">
    <property type="match status" value="1"/>
</dbReference>
<reference evidence="3 4" key="1">
    <citation type="submission" date="2018-05" db="EMBL/GenBank/DDBJ databases">
        <title>Complete genome sequences of Streptococcus sobrinus.</title>
        <authorList>
            <person name="Sales M."/>
            <person name="Jensen P.A."/>
        </authorList>
    </citation>
    <scope>NUCLEOTIDE SEQUENCE [LARGE SCALE GENOMIC DNA]</scope>
    <source>
        <strain evidence="3 4">SL1</strain>
    </source>
</reference>
<keyword evidence="4" id="KW-1185">Reference proteome</keyword>
<sequence length="267" mass="30324">MEMKQINESTLKISVSLDDLDSYGMELKDFLMPQEKTEEFFYTILDELDIPDSFKSTGMLSFRVTPRKDRIDVFVTKSELNESLDFEQLAQDMGDMSDMNPEDFFKNLEKNMMAQGDTEAHEKLKNLEAMLDDAISGLPLEDGKSGTTSSEDDEEDTFFKIKEEDFIPITSYAHYVADFPSLEAAIVAAKALAVPTEASELFKSEEGYHLAVLFSVEDEDQLRAKQLQAHLLEYGDPARHTRAYLLEHAVKLLDHTAVKQLKLIDLV</sequence>
<gene>
    <name evidence="2" type="primary">mecA</name>
    <name evidence="3" type="ORF">DK182_01225</name>
</gene>
<comment type="domain">
    <text evidence="2">The N-terminal domain probably binds unfolded/aggregated proteins; the C-terminal domain interacts with ClpC.</text>
</comment>
<dbReference type="GeneID" id="93923144"/>
<name>A0ABM6W322_9STRE</name>
<dbReference type="PIRSF" id="PIRSF029008">
    <property type="entry name" value="MecA"/>
    <property type="match status" value="1"/>
</dbReference>
<dbReference type="RefSeq" id="WP_002962907.1">
    <property type="nucleotide sequence ID" value="NZ_CP029490.1"/>
</dbReference>
<organism evidence="3 4">
    <name type="scientific">Streptococcus sobrinus</name>
    <dbReference type="NCBI Taxonomy" id="1310"/>
    <lineage>
        <taxon>Bacteria</taxon>
        <taxon>Bacillati</taxon>
        <taxon>Bacillota</taxon>
        <taxon>Bacilli</taxon>
        <taxon>Lactobacillales</taxon>
        <taxon>Streptococcaceae</taxon>
        <taxon>Streptococcus</taxon>
    </lineage>
</organism>
<dbReference type="Pfam" id="PF05389">
    <property type="entry name" value="MecA"/>
    <property type="match status" value="1"/>
</dbReference>
<evidence type="ECO:0000313" key="4">
    <source>
        <dbReference type="Proteomes" id="UP000245369"/>
    </source>
</evidence>
<dbReference type="InterPro" id="IPR038471">
    <property type="entry name" value="MecA_C_sf"/>
</dbReference>
<dbReference type="PANTHER" id="PTHR39161">
    <property type="entry name" value="ADAPTER PROTEIN MECA"/>
    <property type="match status" value="1"/>
</dbReference>
<dbReference type="Proteomes" id="UP000245369">
    <property type="component" value="Chromosome"/>
</dbReference>
<protein>
    <recommendedName>
        <fullName evidence="2">Adapter protein MecA</fullName>
    </recommendedName>
</protein>